<sequence length="99" mass="10928">MSSSSLTTKGPMSSLTSAFQKLKDGAKSVAAPAKDRAEEILQRVTGIYEVVHSDKHEYEELTNQLIFLTTRVFNNLPPDDKLSEEMREALDAVQTGVKS</sequence>
<evidence type="ECO:0000313" key="2">
    <source>
        <dbReference type="Proteomes" id="UP000076842"/>
    </source>
</evidence>
<name>A0A165F299_9BASI</name>
<dbReference type="EMBL" id="KV423984">
    <property type="protein sequence ID" value="KZT56038.1"/>
    <property type="molecule type" value="Genomic_DNA"/>
</dbReference>
<evidence type="ECO:0000313" key="1">
    <source>
        <dbReference type="EMBL" id="KZT56038.1"/>
    </source>
</evidence>
<accession>A0A165F299</accession>
<keyword evidence="2" id="KW-1185">Reference proteome</keyword>
<proteinExistence type="predicted"/>
<gene>
    <name evidence="1" type="ORF">CALCODRAFT_330788</name>
</gene>
<dbReference type="InParanoid" id="A0A165F299"/>
<dbReference type="Proteomes" id="UP000076842">
    <property type="component" value="Unassembled WGS sequence"/>
</dbReference>
<reference evidence="1 2" key="1">
    <citation type="journal article" date="2016" name="Mol. Biol. Evol.">
        <title>Comparative Genomics of Early-Diverging Mushroom-Forming Fungi Provides Insights into the Origins of Lignocellulose Decay Capabilities.</title>
        <authorList>
            <person name="Nagy L.G."/>
            <person name="Riley R."/>
            <person name="Tritt A."/>
            <person name="Adam C."/>
            <person name="Daum C."/>
            <person name="Floudas D."/>
            <person name="Sun H."/>
            <person name="Yadav J.S."/>
            <person name="Pangilinan J."/>
            <person name="Larsson K.H."/>
            <person name="Matsuura K."/>
            <person name="Barry K."/>
            <person name="Labutti K."/>
            <person name="Kuo R."/>
            <person name="Ohm R.A."/>
            <person name="Bhattacharya S.S."/>
            <person name="Shirouzu T."/>
            <person name="Yoshinaga Y."/>
            <person name="Martin F.M."/>
            <person name="Grigoriev I.V."/>
            <person name="Hibbett D.S."/>
        </authorList>
    </citation>
    <scope>NUCLEOTIDE SEQUENCE [LARGE SCALE GENOMIC DNA]</scope>
    <source>
        <strain evidence="1 2">HHB12733</strain>
    </source>
</reference>
<organism evidence="1 2">
    <name type="scientific">Calocera cornea HHB12733</name>
    <dbReference type="NCBI Taxonomy" id="1353952"/>
    <lineage>
        <taxon>Eukaryota</taxon>
        <taxon>Fungi</taxon>
        <taxon>Dikarya</taxon>
        <taxon>Basidiomycota</taxon>
        <taxon>Agaricomycotina</taxon>
        <taxon>Dacrymycetes</taxon>
        <taxon>Dacrymycetales</taxon>
        <taxon>Dacrymycetaceae</taxon>
        <taxon>Calocera</taxon>
    </lineage>
</organism>
<protein>
    <submittedName>
        <fullName evidence="1">Uncharacterized protein</fullName>
    </submittedName>
</protein>
<dbReference type="AlphaFoldDB" id="A0A165F299"/>